<keyword evidence="1" id="KW-1133">Transmembrane helix</keyword>
<evidence type="ECO:0000256" key="1">
    <source>
        <dbReference type="SAM" id="Phobius"/>
    </source>
</evidence>
<keyword evidence="1" id="KW-0812">Transmembrane</keyword>
<proteinExistence type="predicted"/>
<reference evidence="2 3" key="1">
    <citation type="submission" date="2022-11" db="EMBL/GenBank/DDBJ databases">
        <title>Complete genome sequence of alpha-hemolytic streptococci isolated from Japan.</title>
        <authorList>
            <person name="Morita M."/>
            <person name="Chang B."/>
            <person name="Akeda Y."/>
        </authorList>
    </citation>
    <scope>NUCLEOTIDE SEQUENCE [LARGE SCALE GENOMIC DNA]</scope>
    <source>
        <strain evidence="2 3">SP4011</strain>
    </source>
</reference>
<name>A0ABM8CGC5_9STRE</name>
<protein>
    <submittedName>
        <fullName evidence="2">Uncharacterized protein</fullName>
    </submittedName>
</protein>
<evidence type="ECO:0000313" key="2">
    <source>
        <dbReference type="EMBL" id="BDT64515.1"/>
    </source>
</evidence>
<dbReference type="EMBL" id="AP026968">
    <property type="protein sequence ID" value="BDT64515.1"/>
    <property type="molecule type" value="Genomic_DNA"/>
</dbReference>
<accession>A0ABM8CGC5</accession>
<evidence type="ECO:0000313" key="3">
    <source>
        <dbReference type="Proteomes" id="UP001378546"/>
    </source>
</evidence>
<feature type="transmembrane region" description="Helical" evidence="1">
    <location>
        <begin position="52"/>
        <end position="69"/>
    </location>
</feature>
<keyword evidence="1" id="KW-0472">Membrane</keyword>
<gene>
    <name evidence="2" type="ORF">SP4011_09320</name>
</gene>
<organism evidence="2 3">
    <name type="scientific">Streptococcus parapneumoniae</name>
    <dbReference type="NCBI Taxonomy" id="2993430"/>
    <lineage>
        <taxon>Bacteria</taxon>
        <taxon>Bacillati</taxon>
        <taxon>Bacillota</taxon>
        <taxon>Bacilli</taxon>
        <taxon>Lactobacillales</taxon>
        <taxon>Streptococcaceae</taxon>
        <taxon>Streptococcus</taxon>
        <taxon>Streptococcus thalassemiae group</taxon>
    </lineage>
</organism>
<dbReference type="Proteomes" id="UP001378546">
    <property type="component" value="Chromosome"/>
</dbReference>
<keyword evidence="3" id="KW-1185">Reference proteome</keyword>
<sequence length="72" mass="8319">MKADQIHTATIIIIIANVILRTEIKSFSLYKKIPKINNNMKNHELLKTSEKLLIYIHLILLIGAKNIWLNVP</sequence>